<keyword evidence="3" id="KW-1185">Reference proteome</keyword>
<keyword evidence="1" id="KW-1133">Transmembrane helix</keyword>
<feature type="transmembrane region" description="Helical" evidence="1">
    <location>
        <begin position="80"/>
        <end position="97"/>
    </location>
</feature>
<keyword evidence="1" id="KW-0472">Membrane</keyword>
<feature type="transmembrane region" description="Helical" evidence="1">
    <location>
        <begin position="12"/>
        <end position="31"/>
    </location>
</feature>
<feature type="transmembrane region" description="Helical" evidence="1">
    <location>
        <begin position="37"/>
        <end position="59"/>
    </location>
</feature>
<dbReference type="Proteomes" id="UP000199308">
    <property type="component" value="Unassembled WGS sequence"/>
</dbReference>
<dbReference type="STRING" id="349064.SAMN05660429_01311"/>
<reference evidence="2 3" key="1">
    <citation type="submission" date="2016-10" db="EMBL/GenBank/DDBJ databases">
        <authorList>
            <person name="de Groot N.N."/>
        </authorList>
    </citation>
    <scope>NUCLEOTIDE SEQUENCE [LARGE SCALE GENOMIC DNA]</scope>
    <source>
        <strain evidence="2 3">DSM 19706</strain>
    </source>
</reference>
<proteinExistence type="predicted"/>
<name>A0A1I0CSB5_THASX</name>
<dbReference type="AlphaFoldDB" id="A0A1I0CSB5"/>
<dbReference type="RefSeq" id="WP_093328640.1">
    <property type="nucleotide sequence ID" value="NZ_AP027363.1"/>
</dbReference>
<evidence type="ECO:0000313" key="2">
    <source>
        <dbReference type="EMBL" id="SET22632.1"/>
    </source>
</evidence>
<evidence type="ECO:0000313" key="3">
    <source>
        <dbReference type="Proteomes" id="UP000199308"/>
    </source>
</evidence>
<organism evidence="2 3">
    <name type="scientific">Thalassotalea agarivorans</name>
    <name type="common">Thalassomonas agarivorans</name>
    <dbReference type="NCBI Taxonomy" id="349064"/>
    <lineage>
        <taxon>Bacteria</taxon>
        <taxon>Pseudomonadati</taxon>
        <taxon>Pseudomonadota</taxon>
        <taxon>Gammaproteobacteria</taxon>
        <taxon>Alteromonadales</taxon>
        <taxon>Colwelliaceae</taxon>
        <taxon>Thalassotalea</taxon>
    </lineage>
</organism>
<accession>A0A1I0CSB5</accession>
<keyword evidence="1" id="KW-0812">Transmembrane</keyword>
<evidence type="ECO:0000256" key="1">
    <source>
        <dbReference type="SAM" id="Phobius"/>
    </source>
</evidence>
<dbReference type="EMBL" id="FOHK01000005">
    <property type="protein sequence ID" value="SET22632.1"/>
    <property type="molecule type" value="Genomic_DNA"/>
</dbReference>
<sequence length="98" mass="11090">MEEHAIKIKRSNVAIKLAMMFIIVFEGMRIYQSGIVSMGSIATNIGLLSLLRGLLLSSLMFSTPTRDWFKQNVGMHKDSYKYFLVAIVLLAIGSIRFF</sequence>
<protein>
    <submittedName>
        <fullName evidence="2">Uncharacterized protein</fullName>
    </submittedName>
</protein>
<gene>
    <name evidence="2" type="ORF">SAMN05660429_01311</name>
</gene>
<dbReference type="OrthoDB" id="6401878at2"/>